<name>A0A9N8DMT1_9STRA</name>
<evidence type="ECO:0000313" key="2">
    <source>
        <dbReference type="Proteomes" id="UP001153069"/>
    </source>
</evidence>
<reference evidence="1" key="1">
    <citation type="submission" date="2020-06" db="EMBL/GenBank/DDBJ databases">
        <authorList>
            <consortium name="Plant Systems Biology data submission"/>
        </authorList>
    </citation>
    <scope>NUCLEOTIDE SEQUENCE</scope>
    <source>
        <strain evidence="1">D6</strain>
    </source>
</reference>
<dbReference type="EMBL" id="CAICTM010000165">
    <property type="protein sequence ID" value="CAB9503461.1"/>
    <property type="molecule type" value="Genomic_DNA"/>
</dbReference>
<evidence type="ECO:0000313" key="1">
    <source>
        <dbReference type="EMBL" id="CAB9503461.1"/>
    </source>
</evidence>
<keyword evidence="2" id="KW-1185">Reference proteome</keyword>
<sequence length="170" mass="19546">MNKNKAVQDWIQGVGVSSSRSLVQTTITRVALKPLSELHVQHLLTDLLLQTACQTSWYTSYICWKPRCRHCNESKYPSNQVFAAFAARAVRDPVKQEDYALWTQDSYKKWGAVGLVLHLQESSLQTLPKRRKYLKAHFGIKSRQRFDRGLMRSHRRLSLEPASSETKLSG</sequence>
<comment type="caution">
    <text evidence="1">The sequence shown here is derived from an EMBL/GenBank/DDBJ whole genome shotgun (WGS) entry which is preliminary data.</text>
</comment>
<proteinExistence type="predicted"/>
<organism evidence="1 2">
    <name type="scientific">Seminavis robusta</name>
    <dbReference type="NCBI Taxonomy" id="568900"/>
    <lineage>
        <taxon>Eukaryota</taxon>
        <taxon>Sar</taxon>
        <taxon>Stramenopiles</taxon>
        <taxon>Ochrophyta</taxon>
        <taxon>Bacillariophyta</taxon>
        <taxon>Bacillariophyceae</taxon>
        <taxon>Bacillariophycidae</taxon>
        <taxon>Naviculales</taxon>
        <taxon>Naviculaceae</taxon>
        <taxon>Seminavis</taxon>
    </lineage>
</organism>
<gene>
    <name evidence="1" type="ORF">SEMRO_166_G074230.1</name>
</gene>
<dbReference type="AlphaFoldDB" id="A0A9N8DMT1"/>
<protein>
    <submittedName>
        <fullName evidence="1">Uncharacterized protein</fullName>
    </submittedName>
</protein>
<accession>A0A9N8DMT1</accession>
<dbReference type="Proteomes" id="UP001153069">
    <property type="component" value="Unassembled WGS sequence"/>
</dbReference>